<dbReference type="EMBL" id="CP088278">
    <property type="protein sequence ID" value="UGX89517.1"/>
    <property type="molecule type" value="Genomic_DNA"/>
</dbReference>
<proteinExistence type="predicted"/>
<accession>A0A7Z0QPR6</accession>
<dbReference type="Proteomes" id="UP000564836">
    <property type="component" value="Plasmid pBb323S2a"/>
</dbReference>
<reference evidence="1" key="2">
    <citation type="submission" date="2020-06" db="EMBL/GenBank/DDBJ databases">
        <title>Whole Genome Sequence of Bradyrhizobium sp. Strain 323S2.</title>
        <authorList>
            <person name="Bromfield E.S.P."/>
        </authorList>
    </citation>
    <scope>NUCLEOTIDE SEQUENCE [LARGE SCALE GENOMIC DNA]</scope>
    <source>
        <strain evidence="1">323S2</strain>
    </source>
</reference>
<organism evidence="1">
    <name type="scientific">Bradyrhizobium barranii subsp. barranii</name>
    <dbReference type="NCBI Taxonomy" id="2823807"/>
    <lineage>
        <taxon>Bacteria</taxon>
        <taxon>Pseudomonadati</taxon>
        <taxon>Pseudomonadota</taxon>
        <taxon>Alphaproteobacteria</taxon>
        <taxon>Hyphomicrobiales</taxon>
        <taxon>Nitrobacteraceae</taxon>
        <taxon>Bradyrhizobium</taxon>
        <taxon>Bradyrhizobium barranii</taxon>
    </lineage>
</organism>
<dbReference type="RefSeq" id="WP_155258155.1">
    <property type="nucleotide sequence ID" value="NZ_CP088278.1"/>
</dbReference>
<geneLocation type="plasmid" evidence="2 3">
    <name>pBb323S2a</name>
</geneLocation>
<reference evidence="2 3" key="1">
    <citation type="journal article" date="2017" name="Syst. Appl. Microbiol.">
        <title>Soybeans inoculated with root zone soils of Canadian native legumes harbour diverse and novel Bradyrhizobium spp. that possess agricultural potential.</title>
        <authorList>
            <person name="Bromfield E.S.P."/>
            <person name="Cloutier S."/>
            <person name="Tambong J.T."/>
            <person name="Tran Thi T.V."/>
        </authorList>
    </citation>
    <scope>NUCLEOTIDE SEQUENCE [LARGE SCALE GENOMIC DNA]</scope>
    <source>
        <strain evidence="2 3">323S2</strain>
    </source>
</reference>
<name>A0A7Z0QPR6_9BRAD</name>
<sequence length="68" mass="7406">MSEFHDIVQVLSSNSRAWITMVIDAQKSALDLYRSMLAAAGGYDGIVPELADASARHLLQAAQGWSRD</sequence>
<reference evidence="2 3" key="3">
    <citation type="journal article" date="2022" name="Int. J. Syst. Evol. Microbiol.">
        <title>Strains of Bradyrhizobium barranii sp. nov. associated with legumes native to Canada are symbionts of soybeans and belong to different subspecies (subsp. barranii subsp. nov. and subsp. apii subsp. nov.) and symbiovars (sv. glycinearum and sv. septentrionale).</title>
        <authorList>
            <person name="Bromfield E.S.P."/>
            <person name="Cloutier S."/>
            <person name="Wasai-Hara S."/>
            <person name="Minamisawa K."/>
        </authorList>
    </citation>
    <scope>NUCLEOTIDE SEQUENCE [LARGE SCALE GENOMIC DNA]</scope>
    <source>
        <strain evidence="2 3">323S2</strain>
        <plasmid evidence="3">pBb323S2a</plasmid>
    </source>
</reference>
<evidence type="ECO:0000313" key="1">
    <source>
        <dbReference type="EMBL" id="NYY96607.1"/>
    </source>
</evidence>
<protein>
    <submittedName>
        <fullName evidence="1">Uncharacterized protein</fullName>
    </submittedName>
</protein>
<evidence type="ECO:0000313" key="3">
    <source>
        <dbReference type="Proteomes" id="UP000564836"/>
    </source>
</evidence>
<evidence type="ECO:0000313" key="2">
    <source>
        <dbReference type="EMBL" id="UGX89517.1"/>
    </source>
</evidence>
<dbReference type="AlphaFoldDB" id="A0A7Z0QPR6"/>
<gene>
    <name evidence="2" type="ORF">G6321_00001725</name>
    <name evidence="1" type="ORF">G6321_52605</name>
</gene>
<dbReference type="EMBL" id="JACBFH010000004">
    <property type="protein sequence ID" value="NYY96607.1"/>
    <property type="molecule type" value="Genomic_DNA"/>
</dbReference>
<keyword evidence="2" id="KW-0614">Plasmid</keyword>